<dbReference type="PANTHER" id="PTHR45436">
    <property type="entry name" value="SENSOR HISTIDINE KINASE YKOH"/>
    <property type="match status" value="1"/>
</dbReference>
<evidence type="ECO:0000256" key="3">
    <source>
        <dbReference type="ARBA" id="ARBA00004236"/>
    </source>
</evidence>
<evidence type="ECO:0000256" key="5">
    <source>
        <dbReference type="ARBA" id="ARBA00022553"/>
    </source>
</evidence>
<proteinExistence type="predicted"/>
<dbReference type="AlphaFoldDB" id="A0A1M6ELE0"/>
<dbReference type="Gene3D" id="3.30.565.10">
    <property type="entry name" value="Histidine kinase-like ATPase, C-terminal domain"/>
    <property type="match status" value="1"/>
</dbReference>
<dbReference type="PRINTS" id="PR00344">
    <property type="entry name" value="BCTRLSENSOR"/>
</dbReference>
<dbReference type="InterPro" id="IPR036890">
    <property type="entry name" value="HATPase_C_sf"/>
</dbReference>
<keyword evidence="6" id="KW-0808">Transferase</keyword>
<gene>
    <name evidence="14" type="ORF">SAMN02745244_01230</name>
</gene>
<evidence type="ECO:0000313" key="14">
    <source>
        <dbReference type="EMBL" id="SHI86332.1"/>
    </source>
</evidence>
<evidence type="ECO:0000256" key="6">
    <source>
        <dbReference type="ARBA" id="ARBA00022679"/>
    </source>
</evidence>
<evidence type="ECO:0000256" key="1">
    <source>
        <dbReference type="ARBA" id="ARBA00000085"/>
    </source>
</evidence>
<keyword evidence="5" id="KW-0597">Phosphoprotein</keyword>
<dbReference type="GO" id="GO:0005509">
    <property type="term" value="F:calcium ion binding"/>
    <property type="evidence" value="ECO:0007669"/>
    <property type="project" value="UniProtKB-ARBA"/>
</dbReference>
<evidence type="ECO:0000256" key="11">
    <source>
        <dbReference type="ARBA" id="ARBA00023136"/>
    </source>
</evidence>
<dbReference type="CDD" id="cd00082">
    <property type="entry name" value="HisKA"/>
    <property type="match status" value="1"/>
</dbReference>
<keyword evidence="15" id="KW-1185">Reference proteome</keyword>
<dbReference type="PROSITE" id="PS50109">
    <property type="entry name" value="HIS_KIN"/>
    <property type="match status" value="1"/>
</dbReference>
<dbReference type="EMBL" id="FQZG01000017">
    <property type="protein sequence ID" value="SHI86332.1"/>
    <property type="molecule type" value="Genomic_DNA"/>
</dbReference>
<dbReference type="STRING" id="1123357.SAMN02745244_01230"/>
<dbReference type="EC" id="2.7.13.3" evidence="4"/>
<dbReference type="InterPro" id="IPR005467">
    <property type="entry name" value="His_kinase_dom"/>
</dbReference>
<evidence type="ECO:0000256" key="4">
    <source>
        <dbReference type="ARBA" id="ARBA00012438"/>
    </source>
</evidence>
<evidence type="ECO:0000256" key="9">
    <source>
        <dbReference type="ARBA" id="ARBA00022989"/>
    </source>
</evidence>
<dbReference type="PANTHER" id="PTHR45436:SF5">
    <property type="entry name" value="SENSOR HISTIDINE KINASE TRCS"/>
    <property type="match status" value="1"/>
</dbReference>
<keyword evidence="7" id="KW-0812">Transmembrane</keyword>
<dbReference type="Gene3D" id="6.10.340.10">
    <property type="match status" value="1"/>
</dbReference>
<keyword evidence="11" id="KW-0472">Membrane</keyword>
<dbReference type="RefSeq" id="WP_073186655.1">
    <property type="nucleotide sequence ID" value="NZ_FQZG01000017.1"/>
</dbReference>
<dbReference type="SUPFAM" id="SSF47384">
    <property type="entry name" value="Homodimeric domain of signal transducing histidine kinase"/>
    <property type="match status" value="1"/>
</dbReference>
<dbReference type="OrthoDB" id="9786919at2"/>
<feature type="domain" description="Histidine kinase" evidence="12">
    <location>
        <begin position="257"/>
        <end position="470"/>
    </location>
</feature>
<dbReference type="SUPFAM" id="SSF55874">
    <property type="entry name" value="ATPase domain of HSP90 chaperone/DNA topoisomerase II/histidine kinase"/>
    <property type="match status" value="1"/>
</dbReference>
<dbReference type="Pfam" id="PF00512">
    <property type="entry name" value="HisKA"/>
    <property type="match status" value="1"/>
</dbReference>
<dbReference type="SMART" id="SM00388">
    <property type="entry name" value="HisKA"/>
    <property type="match status" value="1"/>
</dbReference>
<reference evidence="14 15" key="1">
    <citation type="submission" date="2016-11" db="EMBL/GenBank/DDBJ databases">
        <authorList>
            <person name="Jaros S."/>
            <person name="Januszkiewicz K."/>
            <person name="Wedrychowicz H."/>
        </authorList>
    </citation>
    <scope>NUCLEOTIDE SEQUENCE [LARGE SCALE GENOMIC DNA]</scope>
    <source>
        <strain evidence="14 15">DSM 12906</strain>
    </source>
</reference>
<dbReference type="Proteomes" id="UP000184512">
    <property type="component" value="Unassembled WGS sequence"/>
</dbReference>
<dbReference type="CDD" id="cd00075">
    <property type="entry name" value="HATPase"/>
    <property type="match status" value="1"/>
</dbReference>
<feature type="domain" description="HAMP" evidence="13">
    <location>
        <begin position="181"/>
        <end position="242"/>
    </location>
</feature>
<comment type="subcellular location">
    <subcellularLocation>
        <location evidence="3">Cell membrane</location>
    </subcellularLocation>
</comment>
<dbReference type="GO" id="GO:0005886">
    <property type="term" value="C:plasma membrane"/>
    <property type="evidence" value="ECO:0007669"/>
    <property type="project" value="UniProtKB-SubCell"/>
</dbReference>
<name>A0A1M6ELE0_9ACTN</name>
<organism evidence="14 15">
    <name type="scientific">Tessaracoccus bendigoensis DSM 12906</name>
    <dbReference type="NCBI Taxonomy" id="1123357"/>
    <lineage>
        <taxon>Bacteria</taxon>
        <taxon>Bacillati</taxon>
        <taxon>Actinomycetota</taxon>
        <taxon>Actinomycetes</taxon>
        <taxon>Propionibacteriales</taxon>
        <taxon>Propionibacteriaceae</taxon>
        <taxon>Tessaracoccus</taxon>
    </lineage>
</organism>
<dbReference type="PROSITE" id="PS50885">
    <property type="entry name" value="HAMP"/>
    <property type="match status" value="1"/>
</dbReference>
<dbReference type="InterPro" id="IPR003660">
    <property type="entry name" value="HAMP_dom"/>
</dbReference>
<evidence type="ECO:0000256" key="8">
    <source>
        <dbReference type="ARBA" id="ARBA00022777"/>
    </source>
</evidence>
<dbReference type="InterPro" id="IPR003594">
    <property type="entry name" value="HATPase_dom"/>
</dbReference>
<dbReference type="SMART" id="SM00387">
    <property type="entry name" value="HATPase_c"/>
    <property type="match status" value="1"/>
</dbReference>
<dbReference type="FunFam" id="3.30.565.10:FF:000006">
    <property type="entry name" value="Sensor histidine kinase WalK"/>
    <property type="match status" value="1"/>
</dbReference>
<dbReference type="InterPro" id="IPR004358">
    <property type="entry name" value="Sig_transdc_His_kin-like_C"/>
</dbReference>
<evidence type="ECO:0000256" key="2">
    <source>
        <dbReference type="ARBA" id="ARBA00001968"/>
    </source>
</evidence>
<sequence>MNPRRRGSLASLVLPRMIVTVAVMAILMCLGTVLAARSILFDQLTNELNSVQERQLKAAHPGDVLAGISSPGIPDGTIMATKQPDGRAQALVIRIAEGDRLTQEEVLMLLDVQADGMDTSLTLPGAGSYRVRAYETSFGKVTIGLPTDRIDTALARLTWLAAALSALAVIATALVTREVLQRATRKLSELTDTADNVSHLELERGSVEVPRVDVGDLPEDNEVTRLSAAFNQMLSNVESALTSREASETKLRRFVADASHELRNPLAAIRGYAELAQRHPDADGAMHAMGRIESESTRMSKLVNDLLLLARLDSDVKTAPSVVDAVEVVVNAVSDSQAASRDHRWLLDVPSSEVEVSADPDQLHQVMVNLLSNARTHTPAGTTVHTSVHVSDGIVVIAVSDDGPGVPPETLPKVFERFTRADEARTHTAAQSTGLGLAIVKALVEGWGGTADVASRPGLTTFEVRLPLVDRS</sequence>
<dbReference type="Pfam" id="PF02518">
    <property type="entry name" value="HATPase_c"/>
    <property type="match status" value="1"/>
</dbReference>
<dbReference type="InterPro" id="IPR050428">
    <property type="entry name" value="TCS_sensor_his_kinase"/>
</dbReference>
<dbReference type="GO" id="GO:0000155">
    <property type="term" value="F:phosphorelay sensor kinase activity"/>
    <property type="evidence" value="ECO:0007669"/>
    <property type="project" value="InterPro"/>
</dbReference>
<evidence type="ECO:0000259" key="13">
    <source>
        <dbReference type="PROSITE" id="PS50885"/>
    </source>
</evidence>
<dbReference type="FunFam" id="1.10.287.130:FF:000001">
    <property type="entry name" value="Two-component sensor histidine kinase"/>
    <property type="match status" value="1"/>
</dbReference>
<accession>A0A1M6ELE0</accession>
<dbReference type="InterPro" id="IPR003661">
    <property type="entry name" value="HisK_dim/P_dom"/>
</dbReference>
<dbReference type="InterPro" id="IPR036097">
    <property type="entry name" value="HisK_dim/P_sf"/>
</dbReference>
<evidence type="ECO:0000259" key="12">
    <source>
        <dbReference type="PROSITE" id="PS50109"/>
    </source>
</evidence>
<keyword evidence="10" id="KW-0902">Two-component regulatory system</keyword>
<protein>
    <recommendedName>
        <fullName evidence="4">histidine kinase</fullName>
        <ecNumber evidence="4">2.7.13.3</ecNumber>
    </recommendedName>
</protein>
<comment type="cofactor">
    <cofactor evidence="2">
        <name>a divalent metal cation</name>
        <dbReference type="ChEBI" id="CHEBI:60240"/>
    </cofactor>
</comment>
<dbReference type="Gene3D" id="1.10.287.130">
    <property type="match status" value="1"/>
</dbReference>
<keyword evidence="9" id="KW-1133">Transmembrane helix</keyword>
<evidence type="ECO:0000256" key="7">
    <source>
        <dbReference type="ARBA" id="ARBA00022692"/>
    </source>
</evidence>
<keyword evidence="8 14" id="KW-0418">Kinase</keyword>
<comment type="catalytic activity">
    <reaction evidence="1">
        <text>ATP + protein L-histidine = ADP + protein N-phospho-L-histidine.</text>
        <dbReference type="EC" id="2.7.13.3"/>
    </reaction>
</comment>
<evidence type="ECO:0000313" key="15">
    <source>
        <dbReference type="Proteomes" id="UP000184512"/>
    </source>
</evidence>
<evidence type="ECO:0000256" key="10">
    <source>
        <dbReference type="ARBA" id="ARBA00023012"/>
    </source>
</evidence>